<keyword evidence="1" id="KW-0472">Membrane</keyword>
<dbReference type="AlphaFoldDB" id="A0A7W6NJZ0"/>
<dbReference type="RefSeq" id="WP_183365204.1">
    <property type="nucleotide sequence ID" value="NZ_JACIEZ010000002.1"/>
</dbReference>
<accession>A0A7W6NJZ0</accession>
<feature type="transmembrane region" description="Helical" evidence="1">
    <location>
        <begin position="7"/>
        <end position="34"/>
    </location>
</feature>
<reference evidence="2 3" key="1">
    <citation type="submission" date="2020-08" db="EMBL/GenBank/DDBJ databases">
        <title>Genomic Encyclopedia of Type Strains, Phase IV (KMG-IV): sequencing the most valuable type-strain genomes for metagenomic binning, comparative biology and taxonomic classification.</title>
        <authorList>
            <person name="Goeker M."/>
        </authorList>
    </citation>
    <scope>NUCLEOTIDE SEQUENCE [LARGE SCALE GENOMIC DNA]</scope>
    <source>
        <strain evidence="2 3">DSM 29853</strain>
    </source>
</reference>
<name>A0A7W6NJZ0_9HYPH</name>
<gene>
    <name evidence="2" type="ORF">GGR23_001161</name>
</gene>
<keyword evidence="1" id="KW-1133">Transmembrane helix</keyword>
<protein>
    <submittedName>
        <fullName evidence="2">Uncharacterized protein</fullName>
    </submittedName>
</protein>
<feature type="transmembrane region" description="Helical" evidence="1">
    <location>
        <begin position="40"/>
        <end position="61"/>
    </location>
</feature>
<sequence>MFSTDTWLRIIVSMQLNAVLFGAGAITVLSVPALAERAALLLPLVVVASFGLAPFLSKAFFPRLRLRNWGRTGWRRGDLISG</sequence>
<keyword evidence="3" id="KW-1185">Reference proteome</keyword>
<evidence type="ECO:0000313" key="3">
    <source>
        <dbReference type="Proteomes" id="UP000528286"/>
    </source>
</evidence>
<comment type="caution">
    <text evidence="2">The sequence shown here is derived from an EMBL/GenBank/DDBJ whole genome shotgun (WGS) entry which is preliminary data.</text>
</comment>
<dbReference type="Proteomes" id="UP000528286">
    <property type="component" value="Unassembled WGS sequence"/>
</dbReference>
<evidence type="ECO:0000256" key="1">
    <source>
        <dbReference type="SAM" id="Phobius"/>
    </source>
</evidence>
<keyword evidence="1" id="KW-0812">Transmembrane</keyword>
<evidence type="ECO:0000313" key="2">
    <source>
        <dbReference type="EMBL" id="MBB4063984.1"/>
    </source>
</evidence>
<proteinExistence type="predicted"/>
<dbReference type="EMBL" id="JACIEZ010000002">
    <property type="protein sequence ID" value="MBB4063984.1"/>
    <property type="molecule type" value="Genomic_DNA"/>
</dbReference>
<organism evidence="2 3">
    <name type="scientific">Gellertiella hungarica</name>
    <dbReference type="NCBI Taxonomy" id="1572859"/>
    <lineage>
        <taxon>Bacteria</taxon>
        <taxon>Pseudomonadati</taxon>
        <taxon>Pseudomonadota</taxon>
        <taxon>Alphaproteobacteria</taxon>
        <taxon>Hyphomicrobiales</taxon>
        <taxon>Rhizobiaceae</taxon>
        <taxon>Gellertiella</taxon>
    </lineage>
</organism>